<dbReference type="EMBL" id="WOWA01000009">
    <property type="protein sequence ID" value="NLV15191.1"/>
    <property type="molecule type" value="Genomic_DNA"/>
</dbReference>
<organism evidence="1 2">
    <name type="scientific">Haloarcula argentinensis</name>
    <dbReference type="NCBI Taxonomy" id="43776"/>
    <lineage>
        <taxon>Archaea</taxon>
        <taxon>Methanobacteriati</taxon>
        <taxon>Methanobacteriota</taxon>
        <taxon>Stenosarchaea group</taxon>
        <taxon>Halobacteria</taxon>
        <taxon>Halobacteriales</taxon>
        <taxon>Haloarculaceae</taxon>
        <taxon>Haloarcula</taxon>
    </lineage>
</organism>
<accession>A0A847URR2</accession>
<dbReference type="AlphaFoldDB" id="A0A847URR2"/>
<evidence type="ECO:0000313" key="2">
    <source>
        <dbReference type="Proteomes" id="UP000641625"/>
    </source>
</evidence>
<proteinExistence type="predicted"/>
<dbReference type="Pfam" id="PF24444">
    <property type="entry name" value="DUF7563"/>
    <property type="match status" value="1"/>
</dbReference>
<evidence type="ECO:0008006" key="3">
    <source>
        <dbReference type="Google" id="ProtNLM"/>
    </source>
</evidence>
<dbReference type="InterPro" id="IPR055985">
    <property type="entry name" value="DUF7563"/>
</dbReference>
<protein>
    <recommendedName>
        <fullName evidence="3">Small CPxCG-related zinc finger protein</fullName>
    </recommendedName>
</protein>
<dbReference type="Proteomes" id="UP000641625">
    <property type="component" value="Unassembled WGS sequence"/>
</dbReference>
<evidence type="ECO:0000313" key="1">
    <source>
        <dbReference type="EMBL" id="NLV15191.1"/>
    </source>
</evidence>
<name>A0A847URR2_HALAR</name>
<sequence length="174" mass="19359">MSPACDNCGEHVSPHYHRVRKGNDGELHACPSCSSPANRERDAAGLSPYWGMVSCYDPDHDETLDDFDAIGHTWEIDMTKHWNGHLAHPSEADQFPDGLYEYHTSSLLRTTGATETLSSSSVPSFLRRRTFTAGMTSSRCWTTVLSQSASRRSLRIWTSTSRSNFSRSSLITSA</sequence>
<reference evidence="1" key="1">
    <citation type="submission" date="2019-12" db="EMBL/GenBank/DDBJ databases">
        <title>Whole genome sequencing of Haloarcula argentinensis strain pws5.</title>
        <authorList>
            <person name="Verma D.K."/>
            <person name="Gopal K."/>
            <person name="Prasad E.S."/>
        </authorList>
    </citation>
    <scope>NUCLEOTIDE SEQUENCE</scope>
    <source>
        <strain evidence="1">Pws5</strain>
    </source>
</reference>
<gene>
    <name evidence="1" type="ORF">GOC77_18160</name>
</gene>
<comment type="caution">
    <text evidence="1">The sequence shown here is derived from an EMBL/GenBank/DDBJ whole genome shotgun (WGS) entry which is preliminary data.</text>
</comment>